<dbReference type="InterPro" id="IPR012675">
    <property type="entry name" value="Beta-grasp_dom_sf"/>
</dbReference>
<protein>
    <recommendedName>
        <fullName evidence="3">2Fe-2S ferredoxin-type domain-containing protein</fullName>
    </recommendedName>
</protein>
<dbReference type="SUPFAM" id="SSF54292">
    <property type="entry name" value="2Fe-2S ferredoxin-like"/>
    <property type="match status" value="1"/>
</dbReference>
<sequence length="82" mass="8996">MFEVEIRGQASNSTIKTIIVTQADLKKTILELLQEHKIPVASSCMGEGICEKCIINDSVLGCLKLVSAIESWQSKVITIAYL</sequence>
<dbReference type="Proteomes" id="UP000196531">
    <property type="component" value="Unassembled WGS sequence"/>
</dbReference>
<dbReference type="AlphaFoldDB" id="A0A1Y5F951"/>
<reference evidence="2" key="1">
    <citation type="journal article" date="2017" name="Proc. Natl. Acad. Sci. U.S.A.">
        <title>Simulation of Deepwater Horizon oil plume reveals substrate specialization within a complex community of hydrocarbon-degraders.</title>
        <authorList>
            <person name="Hu P."/>
            <person name="Dubinsky E.A."/>
            <person name="Probst A.J."/>
            <person name="Wang J."/>
            <person name="Sieber C.M.K."/>
            <person name="Tom L.M."/>
            <person name="Gardinali P."/>
            <person name="Banfield J.F."/>
            <person name="Atlas R.M."/>
            <person name="Andersen G.L."/>
        </authorList>
    </citation>
    <scope>NUCLEOTIDE SEQUENCE [LARGE SCALE GENOMIC DNA]</scope>
</reference>
<accession>A0A1Y5F951</accession>
<dbReference type="Gene3D" id="3.10.20.30">
    <property type="match status" value="1"/>
</dbReference>
<dbReference type="InterPro" id="IPR036010">
    <property type="entry name" value="2Fe-2S_ferredoxin-like_sf"/>
</dbReference>
<organism evidence="1 2">
    <name type="scientific">Halobacteriovorax marinus</name>
    <dbReference type="NCBI Taxonomy" id="97084"/>
    <lineage>
        <taxon>Bacteria</taxon>
        <taxon>Pseudomonadati</taxon>
        <taxon>Bdellovibrionota</taxon>
        <taxon>Bacteriovoracia</taxon>
        <taxon>Bacteriovoracales</taxon>
        <taxon>Halobacteriovoraceae</taxon>
        <taxon>Halobacteriovorax</taxon>
    </lineage>
</organism>
<evidence type="ECO:0008006" key="3">
    <source>
        <dbReference type="Google" id="ProtNLM"/>
    </source>
</evidence>
<evidence type="ECO:0000313" key="2">
    <source>
        <dbReference type="Proteomes" id="UP000196531"/>
    </source>
</evidence>
<comment type="caution">
    <text evidence="1">The sequence shown here is derived from an EMBL/GenBank/DDBJ whole genome shotgun (WGS) entry which is preliminary data.</text>
</comment>
<dbReference type="GO" id="GO:0051536">
    <property type="term" value="F:iron-sulfur cluster binding"/>
    <property type="evidence" value="ECO:0007669"/>
    <property type="project" value="InterPro"/>
</dbReference>
<name>A0A1Y5F951_9BACT</name>
<gene>
    <name evidence="1" type="ORF">A9Q84_17305</name>
</gene>
<proteinExistence type="predicted"/>
<dbReference type="EMBL" id="MAAO01000010">
    <property type="protein sequence ID" value="OUR94865.1"/>
    <property type="molecule type" value="Genomic_DNA"/>
</dbReference>
<evidence type="ECO:0000313" key="1">
    <source>
        <dbReference type="EMBL" id="OUR94865.1"/>
    </source>
</evidence>